<name>A0A4R3I9C4_9GAMM</name>
<comment type="caution">
    <text evidence="9">The sequence shown here is derived from an EMBL/GenBank/DDBJ whole genome shotgun (WGS) entry which is preliminary data.</text>
</comment>
<dbReference type="GO" id="GO:0009132">
    <property type="term" value="P:nucleoside diphosphate metabolic process"/>
    <property type="evidence" value="ECO:0007669"/>
    <property type="project" value="InterPro"/>
</dbReference>
<evidence type="ECO:0000259" key="8">
    <source>
        <dbReference type="PROSITE" id="PS51462"/>
    </source>
</evidence>
<dbReference type="GO" id="GO:0010945">
    <property type="term" value="F:coenzyme A diphosphatase activity"/>
    <property type="evidence" value="ECO:0007669"/>
    <property type="project" value="InterPro"/>
</dbReference>
<dbReference type="SUPFAM" id="SSF55811">
    <property type="entry name" value="Nudix"/>
    <property type="match status" value="1"/>
</dbReference>
<dbReference type="Proteomes" id="UP000295793">
    <property type="component" value="Unassembled WGS sequence"/>
</dbReference>
<dbReference type="OrthoDB" id="9802805at2"/>
<dbReference type="InterPro" id="IPR000059">
    <property type="entry name" value="NUDIX_hydrolase_NudL_CS"/>
</dbReference>
<dbReference type="PROSITE" id="PS01293">
    <property type="entry name" value="NUDIX_COA"/>
    <property type="match status" value="1"/>
</dbReference>
<dbReference type="Pfam" id="PF00293">
    <property type="entry name" value="NUDIX"/>
    <property type="match status" value="1"/>
</dbReference>
<accession>A0A4R3I9C4</accession>
<dbReference type="RefSeq" id="WP_132700735.1">
    <property type="nucleotide sequence ID" value="NZ_SLZR01000004.1"/>
</dbReference>
<gene>
    <name evidence="9" type="ORF">BCF53_10486</name>
</gene>
<evidence type="ECO:0000256" key="4">
    <source>
        <dbReference type="ARBA" id="ARBA00022723"/>
    </source>
</evidence>
<evidence type="ECO:0000256" key="5">
    <source>
        <dbReference type="ARBA" id="ARBA00022801"/>
    </source>
</evidence>
<dbReference type="GO" id="GO:0030145">
    <property type="term" value="F:manganese ion binding"/>
    <property type="evidence" value="ECO:0007669"/>
    <property type="project" value="InterPro"/>
</dbReference>
<dbReference type="InterPro" id="IPR045121">
    <property type="entry name" value="CoAse"/>
</dbReference>
<sequence length="199" mass="22198">MTNAIEFRQKLITSLDQHRPRIVPQASSYAAVLVPMLLGDEPEVLLTVRAAHLKSHPGEVSFPGGMSEQVDASRLHTALRETHEEVGIAPHLFKSVGQLSTVVSRAGFQVFPIVGVADEPVNTTANDDEIAEIFTVPWQFFAQEAPELKKVTRGSMELYIPHFYYQDKHIWGLTAMVLLELINLVEGTQWPVPDFSKLL</sequence>
<evidence type="ECO:0000256" key="6">
    <source>
        <dbReference type="ARBA" id="ARBA00022842"/>
    </source>
</evidence>
<protein>
    <submittedName>
        <fullName evidence="9">8-oxo-dGTP pyrophosphatase MutT (NUDIX family)</fullName>
    </submittedName>
</protein>
<keyword evidence="6" id="KW-0460">Magnesium</keyword>
<evidence type="ECO:0000256" key="3">
    <source>
        <dbReference type="ARBA" id="ARBA00006506"/>
    </source>
</evidence>
<keyword evidence="10" id="KW-1185">Reference proteome</keyword>
<comment type="cofactor">
    <cofactor evidence="1">
        <name>Mn(2+)</name>
        <dbReference type="ChEBI" id="CHEBI:29035"/>
    </cofactor>
</comment>
<keyword evidence="5" id="KW-0378">Hydrolase</keyword>
<dbReference type="AlphaFoldDB" id="A0A4R3I9C4"/>
<dbReference type="EMBL" id="SLZR01000004">
    <property type="protein sequence ID" value="TCS41982.1"/>
    <property type="molecule type" value="Genomic_DNA"/>
</dbReference>
<dbReference type="InterPro" id="IPR000086">
    <property type="entry name" value="NUDIX_hydrolase_dom"/>
</dbReference>
<evidence type="ECO:0000256" key="2">
    <source>
        <dbReference type="ARBA" id="ARBA00001946"/>
    </source>
</evidence>
<keyword evidence="4" id="KW-0479">Metal-binding</keyword>
<dbReference type="InterPro" id="IPR015797">
    <property type="entry name" value="NUDIX_hydrolase-like_dom_sf"/>
</dbReference>
<reference evidence="9 10" key="1">
    <citation type="submission" date="2019-03" db="EMBL/GenBank/DDBJ databases">
        <title>Genomic Encyclopedia of Archaeal and Bacterial Type Strains, Phase II (KMG-II): from individual species to whole genera.</title>
        <authorList>
            <person name="Goeker M."/>
        </authorList>
    </citation>
    <scope>NUCLEOTIDE SEQUENCE [LARGE SCALE GENOMIC DNA]</scope>
    <source>
        <strain evidence="9 10">DSM 15388</strain>
    </source>
</reference>
<dbReference type="PROSITE" id="PS51462">
    <property type="entry name" value="NUDIX"/>
    <property type="match status" value="1"/>
</dbReference>
<evidence type="ECO:0000313" key="10">
    <source>
        <dbReference type="Proteomes" id="UP000295793"/>
    </source>
</evidence>
<dbReference type="PANTHER" id="PTHR12992">
    <property type="entry name" value="NUDIX HYDROLASE"/>
    <property type="match status" value="1"/>
</dbReference>
<keyword evidence="7" id="KW-0464">Manganese</keyword>
<evidence type="ECO:0000313" key="9">
    <source>
        <dbReference type="EMBL" id="TCS41982.1"/>
    </source>
</evidence>
<feature type="domain" description="Nudix hydrolase" evidence="8">
    <location>
        <begin position="27"/>
        <end position="164"/>
    </location>
</feature>
<comment type="similarity">
    <text evidence="3">Belongs to the Nudix hydrolase family. PCD1 subfamily.</text>
</comment>
<evidence type="ECO:0000256" key="7">
    <source>
        <dbReference type="ARBA" id="ARBA00023211"/>
    </source>
</evidence>
<dbReference type="PANTHER" id="PTHR12992:SF11">
    <property type="entry name" value="MITOCHONDRIAL COENZYME A DIPHOSPHATASE NUDT8"/>
    <property type="match status" value="1"/>
</dbReference>
<dbReference type="GO" id="GO:0000287">
    <property type="term" value="F:magnesium ion binding"/>
    <property type="evidence" value="ECO:0007669"/>
    <property type="project" value="InterPro"/>
</dbReference>
<comment type="cofactor">
    <cofactor evidence="2">
        <name>Mg(2+)</name>
        <dbReference type="ChEBI" id="CHEBI:18420"/>
    </cofactor>
</comment>
<evidence type="ECO:0000256" key="1">
    <source>
        <dbReference type="ARBA" id="ARBA00001936"/>
    </source>
</evidence>
<dbReference type="Gene3D" id="3.90.79.10">
    <property type="entry name" value="Nucleoside Triphosphate Pyrophosphohydrolase"/>
    <property type="match status" value="1"/>
</dbReference>
<proteinExistence type="inferred from homology"/>
<dbReference type="CDD" id="cd03426">
    <property type="entry name" value="NUDIX_CoAse_Nudt7"/>
    <property type="match status" value="1"/>
</dbReference>
<organism evidence="9 10">
    <name type="scientific">Reinekea marinisedimentorum</name>
    <dbReference type="NCBI Taxonomy" id="230495"/>
    <lineage>
        <taxon>Bacteria</taxon>
        <taxon>Pseudomonadati</taxon>
        <taxon>Pseudomonadota</taxon>
        <taxon>Gammaproteobacteria</taxon>
        <taxon>Oceanospirillales</taxon>
        <taxon>Saccharospirillaceae</taxon>
        <taxon>Reinekea</taxon>
    </lineage>
</organism>